<evidence type="ECO:0000313" key="4">
    <source>
        <dbReference type="Proteomes" id="UP000184231"/>
    </source>
</evidence>
<dbReference type="Proteomes" id="UP000184231">
    <property type="component" value="Unassembled WGS sequence"/>
</dbReference>
<dbReference type="Pfam" id="PF19078">
    <property type="entry name" value="Big_12"/>
    <property type="match status" value="2"/>
</dbReference>
<dbReference type="AlphaFoldDB" id="A0A1M6NAC5"/>
<organism evidence="3 4">
    <name type="scientific">Arenibacter nanhaiticus</name>
    <dbReference type="NCBI Taxonomy" id="558155"/>
    <lineage>
        <taxon>Bacteria</taxon>
        <taxon>Pseudomonadati</taxon>
        <taxon>Bacteroidota</taxon>
        <taxon>Flavobacteriia</taxon>
        <taxon>Flavobacteriales</taxon>
        <taxon>Flavobacteriaceae</taxon>
        <taxon>Arenibacter</taxon>
    </lineage>
</organism>
<protein>
    <recommendedName>
        <fullName evidence="2">Bacterial Ig-like domain-containing protein</fullName>
    </recommendedName>
</protein>
<accession>A0A1M6NAC5</accession>
<proteinExistence type="predicted"/>
<keyword evidence="4" id="KW-1185">Reference proteome</keyword>
<feature type="domain" description="Bacterial Ig-like" evidence="2">
    <location>
        <begin position="141"/>
        <end position="233"/>
    </location>
</feature>
<evidence type="ECO:0000256" key="1">
    <source>
        <dbReference type="SAM" id="Coils"/>
    </source>
</evidence>
<dbReference type="EMBL" id="FQYX01000060">
    <property type="protein sequence ID" value="SHJ92639.1"/>
    <property type="molecule type" value="Genomic_DNA"/>
</dbReference>
<feature type="coiled-coil region" evidence="1">
    <location>
        <begin position="358"/>
        <end position="395"/>
    </location>
</feature>
<dbReference type="InterPro" id="IPR044048">
    <property type="entry name" value="Big_12"/>
</dbReference>
<reference evidence="3 4" key="1">
    <citation type="submission" date="2016-11" db="EMBL/GenBank/DDBJ databases">
        <authorList>
            <person name="Jaros S."/>
            <person name="Januszkiewicz K."/>
            <person name="Wedrychowicz H."/>
        </authorList>
    </citation>
    <scope>NUCLEOTIDE SEQUENCE [LARGE SCALE GENOMIC DNA]</scope>
    <source>
        <strain evidence="3 4">CGMCC 1.8863</strain>
    </source>
</reference>
<dbReference type="RefSeq" id="WP_245795606.1">
    <property type="nucleotide sequence ID" value="NZ_FQYX01000060.1"/>
</dbReference>
<sequence>GNTYTVDITPSGAGDITIDVPANVAQDAAGNNNAAATQVTTTFDAGAPSVVIQGAPASVNTTAAYNVTLEFSEDVVGFELGDLVLSNATSSNFVAVDGNTYTVDITPTGAGDITIDVPANVAQDTAGNNNTAALTVTTTYDAIAPSTNIIGEPLVVNTTNPYSITIEFSEDVVGFELGDIIVGNGMASNFMIVDGNTYTCDITPNGAGDITIDVPANVAQDAAGNNNTAASQAITSFDDALHYTSDNANLTTVDWQTRDLNAAQDIFATRNVGIGTINTQGYRLAVDGNVIAEEIKVELSQNWPDFVFENKYELPTLEDVEKHILEKGHLENIPSAKQVVESGGILLGEMNAKLLQKIEELTLYSIQQEKKIKKLQEENVQVQQLAQKLLELEKQIMQMKN</sequence>
<dbReference type="STRING" id="558155.SAMN04487911_1601"/>
<evidence type="ECO:0000259" key="2">
    <source>
        <dbReference type="Pfam" id="PF19078"/>
    </source>
</evidence>
<feature type="domain" description="Bacterial Ig-like" evidence="2">
    <location>
        <begin position="44"/>
        <end position="133"/>
    </location>
</feature>
<gene>
    <name evidence="3" type="ORF">SAMN04487911_1601</name>
</gene>
<feature type="non-terminal residue" evidence="3">
    <location>
        <position position="1"/>
    </location>
</feature>
<name>A0A1M6NAC5_9FLAO</name>
<evidence type="ECO:0000313" key="3">
    <source>
        <dbReference type="EMBL" id="SHJ92639.1"/>
    </source>
</evidence>
<dbReference type="PANTHER" id="PTHR34677:SF3">
    <property type="entry name" value="BACTERIAL IG-LIKE DOMAIN-CONTAINING PROTEIN"/>
    <property type="match status" value="1"/>
</dbReference>
<keyword evidence="1" id="KW-0175">Coiled coil</keyword>
<dbReference type="PANTHER" id="PTHR34677">
    <property type="match status" value="1"/>
</dbReference>